<dbReference type="InterPro" id="IPR004358">
    <property type="entry name" value="Sig_transdc_His_kin-like_C"/>
</dbReference>
<evidence type="ECO:0000256" key="4">
    <source>
        <dbReference type="ARBA" id="ARBA00022679"/>
    </source>
</evidence>
<feature type="region of interest" description="Disordered" evidence="7">
    <location>
        <begin position="478"/>
        <end position="511"/>
    </location>
</feature>
<dbReference type="InterPro" id="IPR003661">
    <property type="entry name" value="HisK_dim/P_dom"/>
</dbReference>
<feature type="compositionally biased region" description="Basic and acidic residues" evidence="7">
    <location>
        <begin position="496"/>
        <end position="505"/>
    </location>
</feature>
<feature type="domain" description="Histidine kinase" evidence="9">
    <location>
        <begin position="252"/>
        <end position="472"/>
    </location>
</feature>
<dbReference type="SUPFAM" id="SSF55874">
    <property type="entry name" value="ATPase domain of HSP90 chaperone/DNA topoisomerase II/histidine kinase"/>
    <property type="match status" value="1"/>
</dbReference>
<dbReference type="RefSeq" id="WP_074706390.1">
    <property type="nucleotide sequence ID" value="NZ_FOHI01000003.1"/>
</dbReference>
<dbReference type="PROSITE" id="PS50109">
    <property type="entry name" value="HIS_KIN"/>
    <property type="match status" value="1"/>
</dbReference>
<evidence type="ECO:0000256" key="6">
    <source>
        <dbReference type="ARBA" id="ARBA00023012"/>
    </source>
</evidence>
<proteinExistence type="predicted"/>
<evidence type="ECO:0000256" key="8">
    <source>
        <dbReference type="SAM" id="Phobius"/>
    </source>
</evidence>
<dbReference type="GO" id="GO:0004721">
    <property type="term" value="F:phosphoprotein phosphatase activity"/>
    <property type="evidence" value="ECO:0007669"/>
    <property type="project" value="TreeGrafter"/>
</dbReference>
<comment type="catalytic activity">
    <reaction evidence="1">
        <text>ATP + protein L-histidine = ADP + protein N-phospho-L-histidine.</text>
        <dbReference type="EC" id="2.7.13.3"/>
    </reaction>
</comment>
<accession>A0A1I0C6D1</accession>
<dbReference type="PANTHER" id="PTHR45453:SF1">
    <property type="entry name" value="PHOSPHATE REGULON SENSOR PROTEIN PHOR"/>
    <property type="match status" value="1"/>
</dbReference>
<dbReference type="Gene3D" id="1.10.287.130">
    <property type="match status" value="1"/>
</dbReference>
<feature type="transmembrane region" description="Helical" evidence="8">
    <location>
        <begin position="200"/>
        <end position="218"/>
    </location>
</feature>
<dbReference type="PRINTS" id="PR00344">
    <property type="entry name" value="BCTRLSENSOR"/>
</dbReference>
<dbReference type="InterPro" id="IPR036890">
    <property type="entry name" value="HATPase_C_sf"/>
</dbReference>
<dbReference type="InterPro" id="IPR003594">
    <property type="entry name" value="HATPase_dom"/>
</dbReference>
<feature type="transmembrane region" description="Helical" evidence="8">
    <location>
        <begin position="42"/>
        <end position="62"/>
    </location>
</feature>
<dbReference type="SMART" id="SM00387">
    <property type="entry name" value="HATPase_c"/>
    <property type="match status" value="1"/>
</dbReference>
<keyword evidence="5 10" id="KW-0418">Kinase</keyword>
<feature type="transmembrane region" description="Helical" evidence="8">
    <location>
        <begin position="137"/>
        <end position="164"/>
    </location>
</feature>
<sequence length="511" mass="56788">MAVVEFSWNLSDRNRFALPGVGTNGAKLSDEVLINNARWFIIFRWGVIGVLLLFQVFALIASDELTKIGITHQQGWPLAVTLVLFIANVIYIQALDFQRHTKYNSPAINIWAQIIVDLLCLSVVVHFIGSIATPAPFFYVLHIALACIFFSTLESLVVTALVCVMYATVLLDEHPLLFMAPQALAIDPGISVLSPLKINIFLWMFTLDVLFITVWYVVSRLAIVVRIHEHNLVDAYEEIRRAQVEKDRYAVLMTHQLKAPLDAIRSKINLIKGEYCGEVSPEIREVISKIDHRASGMASLILDVLKLERLKAAARDNNAREQISIEIVIRKCIDKLKPIASSRHIDVKVSLQDFAVEGIPNQLEILLENVISNAIAYSYDNTTVEIVAAVEGAGSYGTVTVIDHGIGIGEKDLPHIFDEYFYTPRAALHNRTSSGIGLSIVKTVAENNKLQIRISSEQNVGTTFSVIFPTITSVSIPETEMHPGVPSSRLVNSQDRPLDSEKEGNELASTH</sequence>
<dbReference type="Pfam" id="PF02518">
    <property type="entry name" value="HATPase_c"/>
    <property type="match status" value="1"/>
</dbReference>
<evidence type="ECO:0000256" key="7">
    <source>
        <dbReference type="SAM" id="MobiDB-lite"/>
    </source>
</evidence>
<dbReference type="InterPro" id="IPR005467">
    <property type="entry name" value="His_kinase_dom"/>
</dbReference>
<evidence type="ECO:0000256" key="2">
    <source>
        <dbReference type="ARBA" id="ARBA00012438"/>
    </source>
</evidence>
<keyword evidence="4" id="KW-0808">Transferase</keyword>
<dbReference type="GO" id="GO:0016036">
    <property type="term" value="P:cellular response to phosphate starvation"/>
    <property type="evidence" value="ECO:0007669"/>
    <property type="project" value="TreeGrafter"/>
</dbReference>
<dbReference type="AlphaFoldDB" id="A0A1I0C6D1"/>
<dbReference type="SUPFAM" id="SSF47384">
    <property type="entry name" value="Homodimeric domain of signal transducing histidine kinase"/>
    <property type="match status" value="1"/>
</dbReference>
<feature type="transmembrane region" description="Helical" evidence="8">
    <location>
        <begin position="107"/>
        <end position="131"/>
    </location>
</feature>
<dbReference type="Proteomes" id="UP000183339">
    <property type="component" value="Unassembled WGS sequence"/>
</dbReference>
<dbReference type="GO" id="GO:0000155">
    <property type="term" value="F:phosphorelay sensor kinase activity"/>
    <property type="evidence" value="ECO:0007669"/>
    <property type="project" value="InterPro"/>
</dbReference>
<keyword evidence="8" id="KW-0472">Membrane</keyword>
<feature type="transmembrane region" description="Helical" evidence="8">
    <location>
        <begin position="74"/>
        <end position="95"/>
    </location>
</feature>
<dbReference type="EC" id="2.7.13.3" evidence="2"/>
<dbReference type="CDD" id="cd00082">
    <property type="entry name" value="HisKA"/>
    <property type="match status" value="1"/>
</dbReference>
<keyword evidence="8" id="KW-1133">Transmembrane helix</keyword>
<keyword evidence="6" id="KW-0902">Two-component regulatory system</keyword>
<evidence type="ECO:0000256" key="1">
    <source>
        <dbReference type="ARBA" id="ARBA00000085"/>
    </source>
</evidence>
<dbReference type="InterPro" id="IPR036097">
    <property type="entry name" value="HisK_dim/P_sf"/>
</dbReference>
<evidence type="ECO:0000313" key="10">
    <source>
        <dbReference type="EMBL" id="SET14746.1"/>
    </source>
</evidence>
<dbReference type="EMBL" id="FOHI01000003">
    <property type="protein sequence ID" value="SET14746.1"/>
    <property type="molecule type" value="Genomic_DNA"/>
</dbReference>
<protein>
    <recommendedName>
        <fullName evidence="2">histidine kinase</fullName>
        <ecNumber evidence="2">2.7.13.3</ecNumber>
    </recommendedName>
</protein>
<organism evidence="10 11">
    <name type="scientific">Nitrosospira multiformis</name>
    <dbReference type="NCBI Taxonomy" id="1231"/>
    <lineage>
        <taxon>Bacteria</taxon>
        <taxon>Pseudomonadati</taxon>
        <taxon>Pseudomonadota</taxon>
        <taxon>Betaproteobacteria</taxon>
        <taxon>Nitrosomonadales</taxon>
        <taxon>Nitrosomonadaceae</taxon>
        <taxon>Nitrosospira</taxon>
    </lineage>
</organism>
<evidence type="ECO:0000256" key="3">
    <source>
        <dbReference type="ARBA" id="ARBA00022553"/>
    </source>
</evidence>
<dbReference type="OrthoDB" id="8554694at2"/>
<dbReference type="InterPro" id="IPR050351">
    <property type="entry name" value="BphY/WalK/GraS-like"/>
</dbReference>
<evidence type="ECO:0000256" key="5">
    <source>
        <dbReference type="ARBA" id="ARBA00022777"/>
    </source>
</evidence>
<evidence type="ECO:0000259" key="9">
    <source>
        <dbReference type="PROSITE" id="PS50109"/>
    </source>
</evidence>
<keyword evidence="3" id="KW-0597">Phosphoprotein</keyword>
<gene>
    <name evidence="10" type="ORF">SAMN05216412_103292</name>
</gene>
<name>A0A1I0C6D1_9PROT</name>
<dbReference type="PANTHER" id="PTHR45453">
    <property type="entry name" value="PHOSPHATE REGULON SENSOR PROTEIN PHOR"/>
    <property type="match status" value="1"/>
</dbReference>
<dbReference type="GO" id="GO:0005886">
    <property type="term" value="C:plasma membrane"/>
    <property type="evidence" value="ECO:0007669"/>
    <property type="project" value="TreeGrafter"/>
</dbReference>
<evidence type="ECO:0000313" key="11">
    <source>
        <dbReference type="Proteomes" id="UP000183339"/>
    </source>
</evidence>
<dbReference type="CDD" id="cd00075">
    <property type="entry name" value="HATPase"/>
    <property type="match status" value="1"/>
</dbReference>
<reference evidence="10 11" key="1">
    <citation type="submission" date="2016-10" db="EMBL/GenBank/DDBJ databases">
        <authorList>
            <person name="de Groot N.N."/>
        </authorList>
    </citation>
    <scope>NUCLEOTIDE SEQUENCE [LARGE SCALE GENOMIC DNA]</scope>
    <source>
        <strain evidence="10 11">Nl7</strain>
    </source>
</reference>
<dbReference type="Gene3D" id="3.30.565.10">
    <property type="entry name" value="Histidine kinase-like ATPase, C-terminal domain"/>
    <property type="match status" value="1"/>
</dbReference>
<keyword evidence="8" id="KW-0812">Transmembrane</keyword>